<dbReference type="Proteomes" id="UP000521868">
    <property type="component" value="Unassembled WGS sequence"/>
</dbReference>
<accession>A0A7X6DDE3</accession>
<dbReference type="SUPFAM" id="SSF54862">
    <property type="entry name" value="4Fe-4S ferredoxins"/>
    <property type="match status" value="1"/>
</dbReference>
<proteinExistence type="predicted"/>
<evidence type="ECO:0000256" key="5">
    <source>
        <dbReference type="ARBA" id="ARBA00023004"/>
    </source>
</evidence>
<dbReference type="EMBL" id="VTOX01000001">
    <property type="protein sequence ID" value="NKE64983.1"/>
    <property type="molecule type" value="Genomic_DNA"/>
</dbReference>
<evidence type="ECO:0000256" key="2">
    <source>
        <dbReference type="ARBA" id="ARBA00022485"/>
    </source>
</evidence>
<dbReference type="PANTHER" id="PTHR43545">
    <property type="entry name" value="FORMATE DEHYDROGENASE, NITRATE-INDUCIBLE, IRON-SULFUR SUBUNIT"/>
    <property type="match status" value="1"/>
</dbReference>
<comment type="subcellular location">
    <subcellularLocation>
        <location evidence="1">Cell envelope</location>
    </subcellularLocation>
</comment>
<evidence type="ECO:0000259" key="7">
    <source>
        <dbReference type="PROSITE" id="PS51379"/>
    </source>
</evidence>
<keyword evidence="3" id="KW-0479">Metal-binding</keyword>
<dbReference type="GO" id="GO:0051539">
    <property type="term" value="F:4 iron, 4 sulfur cluster binding"/>
    <property type="evidence" value="ECO:0007669"/>
    <property type="project" value="UniProtKB-KW"/>
</dbReference>
<organism evidence="8 9">
    <name type="scientific">Ramlibacter lithotrophicus</name>
    <dbReference type="NCBI Taxonomy" id="2606681"/>
    <lineage>
        <taxon>Bacteria</taxon>
        <taxon>Pseudomonadati</taxon>
        <taxon>Pseudomonadota</taxon>
        <taxon>Betaproteobacteria</taxon>
        <taxon>Burkholderiales</taxon>
        <taxon>Comamonadaceae</taxon>
        <taxon>Ramlibacter</taxon>
    </lineage>
</organism>
<dbReference type="PANTHER" id="PTHR43545:SF4">
    <property type="entry name" value="IRON-SULFUR PROTEIN"/>
    <property type="match status" value="1"/>
</dbReference>
<dbReference type="RefSeq" id="WP_168106021.1">
    <property type="nucleotide sequence ID" value="NZ_VTOX01000001.1"/>
</dbReference>
<dbReference type="AlphaFoldDB" id="A0A7X6DDE3"/>
<feature type="domain" description="4Fe-4S ferredoxin-type" evidence="7">
    <location>
        <begin position="11"/>
        <end position="41"/>
    </location>
</feature>
<dbReference type="PROSITE" id="PS51379">
    <property type="entry name" value="4FE4S_FER_2"/>
    <property type="match status" value="1"/>
</dbReference>
<evidence type="ECO:0000256" key="4">
    <source>
        <dbReference type="ARBA" id="ARBA00022737"/>
    </source>
</evidence>
<dbReference type="Gene3D" id="3.30.70.20">
    <property type="match status" value="1"/>
</dbReference>
<evidence type="ECO:0000313" key="8">
    <source>
        <dbReference type="EMBL" id="NKE64983.1"/>
    </source>
</evidence>
<dbReference type="Pfam" id="PF12797">
    <property type="entry name" value="Fer4_2"/>
    <property type="match status" value="1"/>
</dbReference>
<evidence type="ECO:0000256" key="3">
    <source>
        <dbReference type="ARBA" id="ARBA00022723"/>
    </source>
</evidence>
<sequence length="183" mass="20237">MSAAEAGRVVKEILIDLGKCTGCRACEMACSAFHARPRYGSVNPARSRIRVVTDEVNDEYVPVRAGNLTRAECDGRHFYRLEGKRYSECSFCRAACPSRDFFIEPDSGLPLKCDMCEDEPPLAEPLCVTVCEAQCLVYRERRIEAGQEALPADEAAERGVLALVSRHSLAEVIAALDRVARRP</sequence>
<keyword evidence="2" id="KW-0004">4Fe-4S</keyword>
<comment type="caution">
    <text evidence="8">The sequence shown here is derived from an EMBL/GenBank/DDBJ whole genome shotgun (WGS) entry which is preliminary data.</text>
</comment>
<keyword evidence="4" id="KW-0677">Repeat</keyword>
<protein>
    <submittedName>
        <fullName evidence="8">(4Fe-4S)-binding protein</fullName>
    </submittedName>
</protein>
<evidence type="ECO:0000256" key="1">
    <source>
        <dbReference type="ARBA" id="ARBA00004196"/>
    </source>
</evidence>
<keyword evidence="9" id="KW-1185">Reference proteome</keyword>
<evidence type="ECO:0000313" key="9">
    <source>
        <dbReference type="Proteomes" id="UP000521868"/>
    </source>
</evidence>
<dbReference type="GO" id="GO:0030313">
    <property type="term" value="C:cell envelope"/>
    <property type="evidence" value="ECO:0007669"/>
    <property type="project" value="UniProtKB-SubCell"/>
</dbReference>
<name>A0A7X6DDE3_9BURK</name>
<evidence type="ECO:0000256" key="6">
    <source>
        <dbReference type="ARBA" id="ARBA00023014"/>
    </source>
</evidence>
<dbReference type="InterPro" id="IPR051555">
    <property type="entry name" value="FDH_Electron_Transfer_Unit"/>
</dbReference>
<reference evidence="8 9" key="1">
    <citation type="journal article" date="2020" name="Nature">
        <title>Bacterial chemolithoautotrophy via manganese oxidation.</title>
        <authorList>
            <person name="Yu H."/>
            <person name="Leadbetter J.R."/>
        </authorList>
    </citation>
    <scope>NUCLEOTIDE SEQUENCE [LARGE SCALE GENOMIC DNA]</scope>
    <source>
        <strain evidence="8 9">RBP-1</strain>
    </source>
</reference>
<dbReference type="GO" id="GO:0046872">
    <property type="term" value="F:metal ion binding"/>
    <property type="evidence" value="ECO:0007669"/>
    <property type="project" value="UniProtKB-KW"/>
</dbReference>
<dbReference type="InterPro" id="IPR017896">
    <property type="entry name" value="4Fe4S_Fe-S-bd"/>
</dbReference>
<keyword evidence="6" id="KW-0411">Iron-sulfur</keyword>
<gene>
    <name evidence="8" type="ORF">RAMLITH_04055</name>
</gene>
<keyword evidence="5" id="KW-0408">Iron</keyword>